<dbReference type="PRINTS" id="PR00989">
    <property type="entry name" value="ADENOKINASE"/>
</dbReference>
<comment type="pathway">
    <text evidence="2">Purine metabolism; AMP biosynthesis via salvage pathway; AMP from adenosine: step 1/1.</text>
</comment>
<name>A0A5J4Z1X8_PORPP</name>
<evidence type="ECO:0000256" key="3">
    <source>
        <dbReference type="ARBA" id="ARBA00010688"/>
    </source>
</evidence>
<keyword evidence="9" id="KW-0067">ATP-binding</keyword>
<dbReference type="InterPro" id="IPR029056">
    <property type="entry name" value="Ribokinase-like"/>
</dbReference>
<proteinExistence type="inferred from homology"/>
<comment type="similarity">
    <text evidence="3">Belongs to the carbohydrate kinase PfkB family.</text>
</comment>
<dbReference type="SUPFAM" id="SSF53613">
    <property type="entry name" value="Ribokinase-like"/>
    <property type="match status" value="1"/>
</dbReference>
<dbReference type="GO" id="GO:0005829">
    <property type="term" value="C:cytosol"/>
    <property type="evidence" value="ECO:0007669"/>
    <property type="project" value="TreeGrafter"/>
</dbReference>
<evidence type="ECO:0000256" key="5">
    <source>
        <dbReference type="ARBA" id="ARBA00022679"/>
    </source>
</evidence>
<dbReference type="PANTHER" id="PTHR45769">
    <property type="entry name" value="ADENOSINE KINASE"/>
    <property type="match status" value="1"/>
</dbReference>
<dbReference type="FunFam" id="3.40.1190.20:FF:000076">
    <property type="entry name" value="Adenosine kinase"/>
    <property type="match status" value="1"/>
</dbReference>
<comment type="caution">
    <text evidence="15">The sequence shown here is derived from an EMBL/GenBank/DDBJ whole genome shotgun (WGS) entry which is preliminary data.</text>
</comment>
<organism evidence="15 16">
    <name type="scientific">Porphyridium purpureum</name>
    <name type="common">Red alga</name>
    <name type="synonym">Porphyridium cruentum</name>
    <dbReference type="NCBI Taxonomy" id="35688"/>
    <lineage>
        <taxon>Eukaryota</taxon>
        <taxon>Rhodophyta</taxon>
        <taxon>Bangiophyceae</taxon>
        <taxon>Porphyridiales</taxon>
        <taxon>Porphyridiaceae</taxon>
        <taxon>Porphyridium</taxon>
    </lineage>
</organism>
<dbReference type="GO" id="GO:0004001">
    <property type="term" value="F:adenosine kinase activity"/>
    <property type="evidence" value="ECO:0007669"/>
    <property type="project" value="UniProtKB-EC"/>
</dbReference>
<dbReference type="GO" id="GO:0005524">
    <property type="term" value="F:ATP binding"/>
    <property type="evidence" value="ECO:0007669"/>
    <property type="project" value="UniProtKB-KW"/>
</dbReference>
<dbReference type="AlphaFoldDB" id="A0A5J4Z1X8"/>
<evidence type="ECO:0000313" key="15">
    <source>
        <dbReference type="EMBL" id="KAA8496893.1"/>
    </source>
</evidence>
<evidence type="ECO:0000313" key="16">
    <source>
        <dbReference type="Proteomes" id="UP000324585"/>
    </source>
</evidence>
<evidence type="ECO:0000256" key="13">
    <source>
        <dbReference type="PIRSR" id="PIRSR601805-1"/>
    </source>
</evidence>
<dbReference type="Gene3D" id="3.40.1190.20">
    <property type="match status" value="1"/>
</dbReference>
<protein>
    <recommendedName>
        <fullName evidence="12">Adenosine kinase</fullName>
        <ecNumber evidence="4">2.7.1.20</ecNumber>
    </recommendedName>
</protein>
<evidence type="ECO:0000256" key="8">
    <source>
        <dbReference type="ARBA" id="ARBA00022777"/>
    </source>
</evidence>
<evidence type="ECO:0000259" key="14">
    <source>
        <dbReference type="Pfam" id="PF00294"/>
    </source>
</evidence>
<feature type="domain" description="Carbohydrate kinase PfkB" evidence="14">
    <location>
        <begin position="256"/>
        <end position="566"/>
    </location>
</feature>
<dbReference type="PANTHER" id="PTHR45769:SF3">
    <property type="entry name" value="ADENOSINE KINASE"/>
    <property type="match status" value="1"/>
</dbReference>
<dbReference type="Gene3D" id="3.30.1110.10">
    <property type="match status" value="1"/>
</dbReference>
<dbReference type="GO" id="GO:0006166">
    <property type="term" value="P:purine ribonucleoside salvage"/>
    <property type="evidence" value="ECO:0007669"/>
    <property type="project" value="UniProtKB-KW"/>
</dbReference>
<accession>A0A5J4Z1X8</accession>
<sequence>MSPEASRTCLIPELLVGQRLPEVGFVFEVTPSDAWELVWNHVFKWDFVAGKVETNCRRQAIDCIIPLAPGVNLCVTSVGTAHAGRLIVHFYTRSGEPSSYAKWRSEFDSPAPCMIGASAMPCDAPLLSRQTTVQLENGVQCSLLCLRPISTHVLGCMMTAAARMSSTQRLHKVTTVPELNIEASLYFELYLAERRPARASAATPGKWRTRCDLRVVVEGSNRVDMEGSILGLCNPLLDISASCEDEILAKYNLEANNAILAEEKHMPLYEELKAKADVEYIAGGAGQNSIRVAQWLLQVPGATTYVGAVGQDEFAQIMAEKAEKDGVNAQYYKSTAGLPTGTCAVVVTQQGQARSLVANLAAANTFSDDIISDAQWSSVERAKVVYITGFFHTVSPKTIMKVAEACKAQNKTLCMNLSAPFLLQVPPFFESFKAVLPYVDVYFGNETEAQVLAEAMGWETKDIKEIAVKLARTAGKLNARPRTVVFTQGPDPTVVAIGDEQRLWSCDSYGVIPCADEDLVDTNGAGDAFVGGMLAGMSRGDPIVQCVALGNYAANVVIKRSGCSYPARPSFKFKNVTTTY</sequence>
<dbReference type="InterPro" id="IPR001805">
    <property type="entry name" value="Adenokinase"/>
</dbReference>
<gene>
    <name evidence="15" type="ORF">FVE85_0622</name>
</gene>
<evidence type="ECO:0000256" key="7">
    <source>
        <dbReference type="ARBA" id="ARBA00022741"/>
    </source>
</evidence>
<dbReference type="UniPathway" id="UPA00588">
    <property type="reaction ID" value="UER00659"/>
</dbReference>
<dbReference type="Proteomes" id="UP000324585">
    <property type="component" value="Unassembled WGS sequence"/>
</dbReference>
<dbReference type="InterPro" id="IPR002173">
    <property type="entry name" value="Carboh/pur_kinase_PfkB_CS"/>
</dbReference>
<dbReference type="InterPro" id="IPR011611">
    <property type="entry name" value="PfkB_dom"/>
</dbReference>
<evidence type="ECO:0000256" key="11">
    <source>
        <dbReference type="ARBA" id="ARBA00051362"/>
    </source>
</evidence>
<comment type="cofactor">
    <cofactor evidence="1">
        <name>Mg(2+)</name>
        <dbReference type="ChEBI" id="CHEBI:18420"/>
    </cofactor>
</comment>
<dbReference type="GO" id="GO:0005634">
    <property type="term" value="C:nucleus"/>
    <property type="evidence" value="ECO:0007669"/>
    <property type="project" value="TreeGrafter"/>
</dbReference>
<dbReference type="Pfam" id="PF00294">
    <property type="entry name" value="PfkB"/>
    <property type="match status" value="1"/>
</dbReference>
<keyword evidence="7" id="KW-0547">Nucleotide-binding</keyword>
<evidence type="ECO:0000256" key="9">
    <source>
        <dbReference type="ARBA" id="ARBA00022840"/>
    </source>
</evidence>
<reference evidence="16" key="1">
    <citation type="journal article" date="2019" name="Nat. Commun.">
        <title>Expansion of phycobilisome linker gene families in mesophilic red algae.</title>
        <authorList>
            <person name="Lee J."/>
            <person name="Kim D."/>
            <person name="Bhattacharya D."/>
            <person name="Yoon H.S."/>
        </authorList>
    </citation>
    <scope>NUCLEOTIDE SEQUENCE [LARGE SCALE GENOMIC DNA]</scope>
    <source>
        <strain evidence="16">CCMP 1328</strain>
    </source>
</reference>
<dbReference type="EMBL" id="VRMN01000002">
    <property type="protein sequence ID" value="KAA8496893.1"/>
    <property type="molecule type" value="Genomic_DNA"/>
</dbReference>
<evidence type="ECO:0000256" key="12">
    <source>
        <dbReference type="ARBA" id="ARBA00068771"/>
    </source>
</evidence>
<evidence type="ECO:0000256" key="1">
    <source>
        <dbReference type="ARBA" id="ARBA00001946"/>
    </source>
</evidence>
<keyword evidence="16" id="KW-1185">Reference proteome</keyword>
<evidence type="ECO:0000256" key="2">
    <source>
        <dbReference type="ARBA" id="ARBA00004801"/>
    </source>
</evidence>
<keyword evidence="5" id="KW-0808">Transferase</keyword>
<dbReference type="GO" id="GO:0006144">
    <property type="term" value="P:purine nucleobase metabolic process"/>
    <property type="evidence" value="ECO:0007669"/>
    <property type="project" value="TreeGrafter"/>
</dbReference>
<dbReference type="GO" id="GO:0044209">
    <property type="term" value="P:AMP salvage"/>
    <property type="evidence" value="ECO:0007669"/>
    <property type="project" value="UniProtKB-UniPathway"/>
</dbReference>
<dbReference type="EC" id="2.7.1.20" evidence="4"/>
<dbReference type="CDD" id="cd01168">
    <property type="entry name" value="adenosine_kinase"/>
    <property type="match status" value="1"/>
</dbReference>
<evidence type="ECO:0000256" key="4">
    <source>
        <dbReference type="ARBA" id="ARBA00012119"/>
    </source>
</evidence>
<keyword evidence="8 15" id="KW-0418">Kinase</keyword>
<keyword evidence="6" id="KW-0660">Purine salvage</keyword>
<evidence type="ECO:0000256" key="6">
    <source>
        <dbReference type="ARBA" id="ARBA00022726"/>
    </source>
</evidence>
<dbReference type="PROSITE" id="PS00584">
    <property type="entry name" value="PFKB_KINASES_2"/>
    <property type="match status" value="1"/>
</dbReference>
<keyword evidence="10" id="KW-0460">Magnesium</keyword>
<comment type="catalytic activity">
    <reaction evidence="11">
        <text>adenosine + ATP = AMP + ADP + H(+)</text>
        <dbReference type="Rhea" id="RHEA:20824"/>
        <dbReference type="ChEBI" id="CHEBI:15378"/>
        <dbReference type="ChEBI" id="CHEBI:16335"/>
        <dbReference type="ChEBI" id="CHEBI:30616"/>
        <dbReference type="ChEBI" id="CHEBI:456215"/>
        <dbReference type="ChEBI" id="CHEBI:456216"/>
        <dbReference type="EC" id="2.7.1.20"/>
    </reaction>
</comment>
<dbReference type="OrthoDB" id="432447at2759"/>
<feature type="active site" description="Proton acceptor" evidence="13">
    <location>
        <position position="527"/>
    </location>
</feature>
<evidence type="ECO:0000256" key="10">
    <source>
        <dbReference type="ARBA" id="ARBA00022842"/>
    </source>
</evidence>